<dbReference type="InterPro" id="IPR003812">
    <property type="entry name" value="Fido"/>
</dbReference>
<dbReference type="Gene3D" id="1.10.3290.10">
    <property type="entry name" value="Fido-like domain"/>
    <property type="match status" value="1"/>
</dbReference>
<dbReference type="InterPro" id="IPR040198">
    <property type="entry name" value="Fido_containing"/>
</dbReference>
<evidence type="ECO:0000259" key="1">
    <source>
        <dbReference type="PROSITE" id="PS51459"/>
    </source>
</evidence>
<dbReference type="RefSeq" id="WP_310547692.1">
    <property type="nucleotide sequence ID" value="NZ_JAVKGR010000002.1"/>
</dbReference>
<dbReference type="PROSITE" id="PS51459">
    <property type="entry name" value="FIDO"/>
    <property type="match status" value="1"/>
</dbReference>
<keyword evidence="3" id="KW-1185">Reference proteome</keyword>
<reference evidence="2 3" key="1">
    <citation type="submission" date="2023-09" db="EMBL/GenBank/DDBJ databases">
        <title>Description of three actinobacteria isolated from air of manufacturing shop in a pharmaceutical factory.</title>
        <authorList>
            <person name="Zhang D.-F."/>
        </authorList>
    </citation>
    <scope>NUCLEOTIDE SEQUENCE [LARGE SCALE GENOMIC DNA]</scope>
    <source>
        <strain evidence="2 3">LY-0111</strain>
    </source>
</reference>
<protein>
    <submittedName>
        <fullName evidence="2">Fic family protein</fullName>
    </submittedName>
</protein>
<comment type="caution">
    <text evidence="2">The sequence shown here is derived from an EMBL/GenBank/DDBJ whole genome shotgun (WGS) entry which is preliminary data.</text>
</comment>
<dbReference type="PANTHER" id="PTHR13504">
    <property type="entry name" value="FIDO DOMAIN-CONTAINING PROTEIN DDB_G0283145"/>
    <property type="match status" value="1"/>
</dbReference>
<evidence type="ECO:0000313" key="2">
    <source>
        <dbReference type="EMBL" id="MDR8018716.1"/>
    </source>
</evidence>
<evidence type="ECO:0000313" key="3">
    <source>
        <dbReference type="Proteomes" id="UP001251870"/>
    </source>
</evidence>
<accession>A0ABU2DQN7</accession>
<dbReference type="Proteomes" id="UP001251870">
    <property type="component" value="Unassembled WGS sequence"/>
</dbReference>
<dbReference type="EMBL" id="JAVKGR010000002">
    <property type="protein sequence ID" value="MDR8018716.1"/>
    <property type="molecule type" value="Genomic_DNA"/>
</dbReference>
<feature type="domain" description="Fido" evidence="1">
    <location>
        <begin position="67"/>
        <end position="203"/>
    </location>
</feature>
<organism evidence="2 3">
    <name type="scientific">Nesterenkonia aerolata</name>
    <dbReference type="NCBI Taxonomy" id="3074079"/>
    <lineage>
        <taxon>Bacteria</taxon>
        <taxon>Bacillati</taxon>
        <taxon>Actinomycetota</taxon>
        <taxon>Actinomycetes</taxon>
        <taxon>Micrococcales</taxon>
        <taxon>Micrococcaceae</taxon>
        <taxon>Nesterenkonia</taxon>
    </lineage>
</organism>
<proteinExistence type="predicted"/>
<gene>
    <name evidence="2" type="ORF">RIL96_03945</name>
</gene>
<dbReference type="InterPro" id="IPR036597">
    <property type="entry name" value="Fido-like_dom_sf"/>
</dbReference>
<dbReference type="SUPFAM" id="SSF140931">
    <property type="entry name" value="Fic-like"/>
    <property type="match status" value="1"/>
</dbReference>
<dbReference type="PANTHER" id="PTHR13504:SF38">
    <property type="entry name" value="FIDO DOMAIN-CONTAINING PROTEIN"/>
    <property type="match status" value="1"/>
</dbReference>
<sequence>MSFIPGYGDTPVSPDEADALLPSIRELLGEPITKAGIYDLEQAVQEEVAEELVIPVLEGELKIDDLVSDFFLRELHQKLYGDTWTWAGTYRKRELNIGVAPELIAVELRNSLETIRYHWEHTEDWSARELGIAVHAEAVRIHPFVDGNGRTTRLLADLVFLAAQGTEDLWQYVWELDKVRYIKLLQQYDQHRNPKLLAEFIGVSPLEE</sequence>
<dbReference type="Pfam" id="PF02661">
    <property type="entry name" value="Fic"/>
    <property type="match status" value="1"/>
</dbReference>
<name>A0ABU2DQN7_9MICC</name>